<accession>A0A512MDZ3</accession>
<sequence>MEGDRSHTFAEAATLVDRLASGLQILSVRPGDRVLIVSENRLELPFFILAAARVGAVFSVLSSQITESSFERIVRQCEPRLIILESRRAELTHLCSTAKVVVIEQDFDSLSQSRHLDLPQPKGDDALALLVFTSGSTGMPRGVMLSHANIAFVTKAIMARLQYREDDRIGVFLPLSFDYGLYQIFYALMTGAALLVGRPEMSGPELPRILARHEITVLPGVPTLFAGLIKMQSWRPVELPKLRLLSNTGDHLPLPHIRQLQKLLPEAKIFPMYGLTECKRVSIMLPEEIDAHEHSVGRPLDGTEVWAESAEGARLPPGEIGEFIVRGPHVGLGYWRAPEETAKRYRLLPGGERLLITGDYGSVDADGFLHFQARSDFMIKHRGHRMSPVEIEEAACRSPEIAAAGCIKDELHDKLCLFLTTTTAERPQEATILAALAETLERAKIPDRIIYLNDLPRTANQKVDRKALRALLTSEASA</sequence>
<organism evidence="3 4">
    <name type="scientific">Brevifollis gellanilyticus</name>
    <dbReference type="NCBI Taxonomy" id="748831"/>
    <lineage>
        <taxon>Bacteria</taxon>
        <taxon>Pseudomonadati</taxon>
        <taxon>Verrucomicrobiota</taxon>
        <taxon>Verrucomicrobiia</taxon>
        <taxon>Verrucomicrobiales</taxon>
        <taxon>Verrucomicrobiaceae</taxon>
    </lineage>
</organism>
<dbReference type="Pfam" id="PF13193">
    <property type="entry name" value="AMP-binding_C"/>
    <property type="match status" value="1"/>
</dbReference>
<dbReference type="Gene3D" id="3.40.50.12780">
    <property type="entry name" value="N-terminal domain of ligase-like"/>
    <property type="match status" value="1"/>
</dbReference>
<dbReference type="EMBL" id="BKAG01000039">
    <property type="protein sequence ID" value="GEP44965.1"/>
    <property type="molecule type" value="Genomic_DNA"/>
</dbReference>
<dbReference type="InterPro" id="IPR045851">
    <property type="entry name" value="AMP-bd_C_sf"/>
</dbReference>
<dbReference type="Gene3D" id="3.30.300.30">
    <property type="match status" value="1"/>
</dbReference>
<dbReference type="GO" id="GO:0016877">
    <property type="term" value="F:ligase activity, forming carbon-sulfur bonds"/>
    <property type="evidence" value="ECO:0007669"/>
    <property type="project" value="UniProtKB-ARBA"/>
</dbReference>
<gene>
    <name evidence="3" type="ORF">BGE01nite_42560</name>
</gene>
<dbReference type="SUPFAM" id="SSF56801">
    <property type="entry name" value="Acetyl-CoA synthetase-like"/>
    <property type="match status" value="1"/>
</dbReference>
<evidence type="ECO:0000313" key="3">
    <source>
        <dbReference type="EMBL" id="GEP44965.1"/>
    </source>
</evidence>
<dbReference type="PANTHER" id="PTHR43767:SF10">
    <property type="entry name" value="SURFACTIN SYNTHASE SUBUNIT 1"/>
    <property type="match status" value="1"/>
</dbReference>
<proteinExistence type="predicted"/>
<feature type="domain" description="AMP-binding enzyme C-terminal" evidence="2">
    <location>
        <begin position="390"/>
        <end position="462"/>
    </location>
</feature>
<dbReference type="PROSITE" id="PS00455">
    <property type="entry name" value="AMP_BINDING"/>
    <property type="match status" value="1"/>
</dbReference>
<feature type="domain" description="AMP-dependent synthetase/ligase" evidence="1">
    <location>
        <begin position="3"/>
        <end position="335"/>
    </location>
</feature>
<dbReference type="AlphaFoldDB" id="A0A512MDZ3"/>
<dbReference type="InterPro" id="IPR042099">
    <property type="entry name" value="ANL_N_sf"/>
</dbReference>
<keyword evidence="4" id="KW-1185">Reference proteome</keyword>
<dbReference type="InterPro" id="IPR020845">
    <property type="entry name" value="AMP-binding_CS"/>
</dbReference>
<protein>
    <submittedName>
        <fullName evidence="3">AMP-dependent ligase</fullName>
    </submittedName>
</protein>
<keyword evidence="3" id="KW-0436">Ligase</keyword>
<evidence type="ECO:0000313" key="4">
    <source>
        <dbReference type="Proteomes" id="UP000321577"/>
    </source>
</evidence>
<evidence type="ECO:0000259" key="2">
    <source>
        <dbReference type="Pfam" id="PF13193"/>
    </source>
</evidence>
<dbReference type="Pfam" id="PF00501">
    <property type="entry name" value="AMP-binding"/>
    <property type="match status" value="1"/>
</dbReference>
<dbReference type="InterPro" id="IPR025110">
    <property type="entry name" value="AMP-bd_C"/>
</dbReference>
<evidence type="ECO:0000259" key="1">
    <source>
        <dbReference type="Pfam" id="PF00501"/>
    </source>
</evidence>
<dbReference type="Proteomes" id="UP000321577">
    <property type="component" value="Unassembled WGS sequence"/>
</dbReference>
<dbReference type="InterPro" id="IPR050237">
    <property type="entry name" value="ATP-dep_AMP-bd_enzyme"/>
</dbReference>
<dbReference type="PANTHER" id="PTHR43767">
    <property type="entry name" value="LONG-CHAIN-FATTY-ACID--COA LIGASE"/>
    <property type="match status" value="1"/>
</dbReference>
<reference evidence="3 4" key="1">
    <citation type="submission" date="2019-07" db="EMBL/GenBank/DDBJ databases">
        <title>Whole genome shotgun sequence of Brevifollis gellanilyticus NBRC 108608.</title>
        <authorList>
            <person name="Hosoyama A."/>
            <person name="Uohara A."/>
            <person name="Ohji S."/>
            <person name="Ichikawa N."/>
        </authorList>
    </citation>
    <scope>NUCLEOTIDE SEQUENCE [LARGE SCALE GENOMIC DNA]</scope>
    <source>
        <strain evidence="3 4">NBRC 108608</strain>
    </source>
</reference>
<comment type="caution">
    <text evidence="3">The sequence shown here is derived from an EMBL/GenBank/DDBJ whole genome shotgun (WGS) entry which is preliminary data.</text>
</comment>
<name>A0A512MDZ3_9BACT</name>
<dbReference type="InterPro" id="IPR000873">
    <property type="entry name" value="AMP-dep_synth/lig_dom"/>
</dbReference>